<evidence type="ECO:0000313" key="1">
    <source>
        <dbReference type="EMBL" id="KAI2383823.1"/>
    </source>
</evidence>
<name>A0ACB8US11_9EURO</name>
<sequence length="279" mass="29990">MLANSRSDAAGDQPETPSIHRTRDAPVAGLLTPETGGRRVRFTDDSRQGSSKRRRVAGAQRSSSFMLDWLQKGNSSSEGESEGNGGVRVEDQPAVDLAPDRDTNPGDAPAPDQQPDNAADAAIPNKPVEQLANDAEETPLIQPSAPPDPSPQPRPPLRPPIPLFSANGGARPADTPAPARSNGPSAFIGTYNLRSKETQHCKLISQTLTLLAAHGVVLDEPAKDDLVSLLDRYDLRTEGIIRGRDISRAANQAREEKIQMLLGRIKTLEAEKEARDVIK</sequence>
<gene>
    <name evidence="1" type="ORF">LOY88_005013</name>
</gene>
<accession>A0ACB8US11</accession>
<dbReference type="EMBL" id="JALBCA010000083">
    <property type="protein sequence ID" value="KAI2383823.1"/>
    <property type="molecule type" value="Genomic_DNA"/>
</dbReference>
<organism evidence="1">
    <name type="scientific">Ophidiomyces ophidiicola</name>
    <dbReference type="NCBI Taxonomy" id="1387563"/>
    <lineage>
        <taxon>Eukaryota</taxon>
        <taxon>Fungi</taxon>
        <taxon>Dikarya</taxon>
        <taxon>Ascomycota</taxon>
        <taxon>Pezizomycotina</taxon>
        <taxon>Eurotiomycetes</taxon>
        <taxon>Eurotiomycetidae</taxon>
        <taxon>Onygenales</taxon>
        <taxon>Onygenaceae</taxon>
        <taxon>Ophidiomyces</taxon>
    </lineage>
</organism>
<reference evidence="1" key="1">
    <citation type="journal article" date="2022" name="bioRxiv">
        <title>Population genetic analysis of Ophidiomyces ophidiicola, the causative agent of snake fungal disease, indicates recent introductions to the USA.</title>
        <authorList>
            <person name="Ladner J.T."/>
            <person name="Palmer J.M."/>
            <person name="Ettinger C.L."/>
            <person name="Stajich J.E."/>
            <person name="Farrell T.M."/>
            <person name="Glorioso B.M."/>
            <person name="Lawson B."/>
            <person name="Price S.J."/>
            <person name="Stengle A.G."/>
            <person name="Grear D.A."/>
            <person name="Lorch J.M."/>
        </authorList>
    </citation>
    <scope>NUCLEOTIDE SEQUENCE</scope>
    <source>
        <strain evidence="1">NWHC 24266-5</strain>
    </source>
</reference>
<comment type="caution">
    <text evidence="1">The sequence shown here is derived from an EMBL/GenBank/DDBJ whole genome shotgun (WGS) entry which is preliminary data.</text>
</comment>
<proteinExistence type="predicted"/>
<protein>
    <submittedName>
        <fullName evidence="1">Uncharacterized protein</fullName>
    </submittedName>
</protein>